<comment type="caution">
    <text evidence="1">The sequence shown here is derived from an EMBL/GenBank/DDBJ whole genome shotgun (WGS) entry which is preliminary data.</text>
</comment>
<proteinExistence type="predicted"/>
<organism evidence="1 2">
    <name type="scientific">Enterococcus sulfureus ATCC 49903</name>
    <dbReference type="NCBI Taxonomy" id="1140003"/>
    <lineage>
        <taxon>Bacteria</taxon>
        <taxon>Bacillati</taxon>
        <taxon>Bacillota</taxon>
        <taxon>Bacilli</taxon>
        <taxon>Lactobacillales</taxon>
        <taxon>Enterococcaceae</taxon>
        <taxon>Enterococcus</taxon>
    </lineage>
</organism>
<dbReference type="InterPro" id="IPR021380">
    <property type="entry name" value="DUF3013"/>
</dbReference>
<reference evidence="1 2" key="1">
    <citation type="submission" date="2013-03" db="EMBL/GenBank/DDBJ databases">
        <title>The Genome Sequence of Enterococcus sulfureus ATCC_49903 (PacBio/Illumina hybrid assembly).</title>
        <authorList>
            <consortium name="The Broad Institute Genomics Platform"/>
            <consortium name="The Broad Institute Genome Sequencing Center for Infectious Disease"/>
            <person name="Earl A."/>
            <person name="Russ C."/>
            <person name="Gilmore M."/>
            <person name="Surin D."/>
            <person name="Walker B."/>
            <person name="Young S."/>
            <person name="Zeng Q."/>
            <person name="Gargeya S."/>
            <person name="Fitzgerald M."/>
            <person name="Haas B."/>
            <person name="Abouelleil A."/>
            <person name="Allen A.W."/>
            <person name="Alvarado L."/>
            <person name="Arachchi H.M."/>
            <person name="Berlin A.M."/>
            <person name="Chapman S.B."/>
            <person name="Gainer-Dewar J."/>
            <person name="Goldberg J."/>
            <person name="Griggs A."/>
            <person name="Gujja S."/>
            <person name="Hansen M."/>
            <person name="Howarth C."/>
            <person name="Imamovic A."/>
            <person name="Ireland A."/>
            <person name="Larimer J."/>
            <person name="McCowan C."/>
            <person name="Murphy C."/>
            <person name="Pearson M."/>
            <person name="Poon T.W."/>
            <person name="Priest M."/>
            <person name="Roberts A."/>
            <person name="Saif S."/>
            <person name="Shea T."/>
            <person name="Sisk P."/>
            <person name="Sykes S."/>
            <person name="Wortman J."/>
            <person name="Nusbaum C."/>
            <person name="Birren B."/>
        </authorList>
    </citation>
    <scope>NUCLEOTIDE SEQUENCE [LARGE SCALE GENOMIC DNA]</scope>
    <source>
        <strain evidence="1 2">ATCC 49903</strain>
    </source>
</reference>
<dbReference type="STRING" id="1140003.OMY_00460"/>
<evidence type="ECO:0000313" key="2">
    <source>
        <dbReference type="Proteomes" id="UP000015961"/>
    </source>
</evidence>
<dbReference type="eggNOG" id="ENOG5032W75">
    <property type="taxonomic scope" value="Bacteria"/>
</dbReference>
<dbReference type="Pfam" id="PF11217">
    <property type="entry name" value="DUF3013"/>
    <property type="match status" value="1"/>
</dbReference>
<name>S0P1K1_9ENTE</name>
<dbReference type="EMBL" id="ASWO01000001">
    <property type="protein sequence ID" value="EOT87399.1"/>
    <property type="molecule type" value="Genomic_DNA"/>
</dbReference>
<accession>S0P1K1</accession>
<sequence>MAKETMLSYLDTQLNKKLSEYDIAIDWDTKNHTIEVMFRLFAENKTQLSLDDAQGVTSEEEVIEFEDGIIFYDQTKSKLDAEDFLATIAFEGKKGVSKATIHALVRYLPEILTTGQDDLMDFLISEEIEVFELSFDQEIFDRYVDEESEQAKSTFLPYPSY</sequence>
<protein>
    <recommendedName>
        <fullName evidence="3">DUF3013 family protein</fullName>
    </recommendedName>
</protein>
<dbReference type="RefSeq" id="WP_016184951.1">
    <property type="nucleotide sequence ID" value="NZ_ASWO01000001.1"/>
</dbReference>
<dbReference type="PATRIC" id="fig|1140003.3.peg.455"/>
<keyword evidence="2" id="KW-1185">Reference proteome</keyword>
<evidence type="ECO:0000313" key="1">
    <source>
        <dbReference type="EMBL" id="EOT87399.1"/>
    </source>
</evidence>
<evidence type="ECO:0008006" key="3">
    <source>
        <dbReference type="Google" id="ProtNLM"/>
    </source>
</evidence>
<dbReference type="Proteomes" id="UP000015961">
    <property type="component" value="Unassembled WGS sequence"/>
</dbReference>
<dbReference type="Gene3D" id="3.40.50.11250">
    <property type="entry name" value="Protein of unknown function DUF3013"/>
    <property type="match status" value="1"/>
</dbReference>
<gene>
    <name evidence="1" type="ORF">I573_00455</name>
</gene>
<dbReference type="OrthoDB" id="2165293at2"/>
<dbReference type="AlphaFoldDB" id="S0P1K1"/>